<dbReference type="Proteomes" id="UP001165069">
    <property type="component" value="Unassembled WGS sequence"/>
</dbReference>
<accession>A0ABQ5QGI5</accession>
<reference evidence="2 3" key="1">
    <citation type="journal article" date="2023" name="Antonie Van Leeuwenhoek">
        <title>Mesoterricola silvestris gen. nov., sp. nov., Mesoterricola sediminis sp. nov., Geothrix oryzae sp. nov., Geothrix edaphica sp. nov., Geothrix rubra sp. nov., and Geothrix limicola sp. nov., six novel members of Acidobacteriota isolated from soils.</title>
        <authorList>
            <person name="Itoh H."/>
            <person name="Sugisawa Y."/>
            <person name="Mise K."/>
            <person name="Xu Z."/>
            <person name="Kuniyasu M."/>
            <person name="Ushijima N."/>
            <person name="Kawano K."/>
            <person name="Kobayashi E."/>
            <person name="Shiratori Y."/>
            <person name="Masuda Y."/>
            <person name="Senoo K."/>
        </authorList>
    </citation>
    <scope>NUCLEOTIDE SEQUENCE [LARGE SCALE GENOMIC DNA]</scope>
    <source>
        <strain evidence="2 3">Red804</strain>
    </source>
</reference>
<gene>
    <name evidence="2" type="ORF">GETHLI_19530</name>
</gene>
<dbReference type="PANTHER" id="PTHR30501:SF2">
    <property type="entry name" value="UPF0597 PROTEIN YHAM"/>
    <property type="match status" value="1"/>
</dbReference>
<evidence type="ECO:0000313" key="2">
    <source>
        <dbReference type="EMBL" id="GLH73451.1"/>
    </source>
</evidence>
<dbReference type="RefSeq" id="WP_285574535.1">
    <property type="nucleotide sequence ID" value="NZ_BSDE01000003.1"/>
</dbReference>
<feature type="domain" description="Serine dehydratase-like alpha subunit" evidence="1">
    <location>
        <begin position="197"/>
        <end position="418"/>
    </location>
</feature>
<name>A0ABQ5QGI5_9BACT</name>
<dbReference type="PIRSF" id="PIRSF006054">
    <property type="entry name" value="UCP006054"/>
    <property type="match status" value="1"/>
</dbReference>
<dbReference type="Pfam" id="PF03313">
    <property type="entry name" value="SDH_alpha"/>
    <property type="match status" value="1"/>
</dbReference>
<dbReference type="PANTHER" id="PTHR30501">
    <property type="entry name" value="UPF0597 PROTEIN YHAM"/>
    <property type="match status" value="1"/>
</dbReference>
<organism evidence="2 3">
    <name type="scientific">Geothrix limicola</name>
    <dbReference type="NCBI Taxonomy" id="2927978"/>
    <lineage>
        <taxon>Bacteria</taxon>
        <taxon>Pseudomonadati</taxon>
        <taxon>Acidobacteriota</taxon>
        <taxon>Holophagae</taxon>
        <taxon>Holophagales</taxon>
        <taxon>Holophagaceae</taxon>
        <taxon>Geothrix</taxon>
    </lineage>
</organism>
<protein>
    <submittedName>
        <fullName evidence="2">UPF0597 protein</fullName>
    </submittedName>
</protein>
<dbReference type="InterPro" id="IPR005130">
    <property type="entry name" value="Ser_deHydtase-like_asu"/>
</dbReference>
<evidence type="ECO:0000259" key="1">
    <source>
        <dbReference type="Pfam" id="PF03313"/>
    </source>
</evidence>
<dbReference type="EMBL" id="BSDE01000003">
    <property type="protein sequence ID" value="GLH73451.1"/>
    <property type="molecule type" value="Genomic_DNA"/>
</dbReference>
<comment type="caution">
    <text evidence="2">The sequence shown here is derived from an EMBL/GenBank/DDBJ whole genome shotgun (WGS) entry which is preliminary data.</text>
</comment>
<evidence type="ECO:0000313" key="3">
    <source>
        <dbReference type="Proteomes" id="UP001165069"/>
    </source>
</evidence>
<dbReference type="InterPro" id="IPR021144">
    <property type="entry name" value="UPF0597"/>
</dbReference>
<keyword evidence="3" id="KW-1185">Reference proteome</keyword>
<proteinExistence type="predicted"/>
<sequence length="431" mass="44801">MSIDSGGATLLMSEYLAAEWKPALGCTEPAAVAWATALAAGICEGAIKEIRLTCDPRIYKNCYAVGLPNSGGRQGILWTLAIGSQLKDSSLGLRCFEGADAEALVQAQDLMDRCAVRVDVHPIRADLFIDVTVVREGGTGRAVVEGDHTNLTRLERNGILTSAAASRSVPCRVSSLRASIAGMSIQETMALARSLTEEDRAALREGIACNVEVARDGMSLVPEHLVYSQMRDGQSRAEMYVGAGVRARMSGLSRTVMTLAGSGNKGITVSIPIWLWGRESGHSDHHIDEALAFACLITSATTFRLGTLSAACGSAIAAGAGIAAGLVMLEGGSAHKAGLAISTVVGTLAGMICDGAKTGCSMKTVTGVEVAFRAANHAMLGEGIPETNGIVGHDGETSLVYLGLVVTKGMASVDAEILDIMQQKLTSSGNY</sequence>